<dbReference type="RefSeq" id="WP_146446467.1">
    <property type="nucleotide sequence ID" value="NZ_SJPR01000007.1"/>
</dbReference>
<keyword evidence="5" id="KW-1185">Reference proteome</keyword>
<dbReference type="EC" id="2.4.2.1" evidence="3"/>
<dbReference type="GO" id="GO:0005829">
    <property type="term" value="C:cytosol"/>
    <property type="evidence" value="ECO:0007669"/>
    <property type="project" value="TreeGrafter"/>
</dbReference>
<comment type="catalytic activity">
    <reaction evidence="3">
        <text>guanosine + phosphate = alpha-D-ribose 1-phosphate + guanine</text>
        <dbReference type="Rhea" id="RHEA:13233"/>
        <dbReference type="ChEBI" id="CHEBI:16235"/>
        <dbReference type="ChEBI" id="CHEBI:16750"/>
        <dbReference type="ChEBI" id="CHEBI:43474"/>
        <dbReference type="ChEBI" id="CHEBI:57720"/>
        <dbReference type="EC" id="2.4.2.1"/>
    </reaction>
</comment>
<evidence type="ECO:0000256" key="2">
    <source>
        <dbReference type="ARBA" id="ARBA00022679"/>
    </source>
</evidence>
<dbReference type="InterPro" id="IPR009664">
    <property type="entry name" value="Ppnp"/>
</dbReference>
<gene>
    <name evidence="3" type="primary">ppnP</name>
    <name evidence="4" type="ORF">Pla108_37770</name>
</gene>
<reference evidence="4 5" key="1">
    <citation type="submission" date="2019-02" db="EMBL/GenBank/DDBJ databases">
        <title>Deep-cultivation of Planctomycetes and their phenomic and genomic characterization uncovers novel biology.</title>
        <authorList>
            <person name="Wiegand S."/>
            <person name="Jogler M."/>
            <person name="Boedeker C."/>
            <person name="Pinto D."/>
            <person name="Vollmers J."/>
            <person name="Rivas-Marin E."/>
            <person name="Kohn T."/>
            <person name="Peeters S.H."/>
            <person name="Heuer A."/>
            <person name="Rast P."/>
            <person name="Oberbeckmann S."/>
            <person name="Bunk B."/>
            <person name="Jeske O."/>
            <person name="Meyerdierks A."/>
            <person name="Storesund J.E."/>
            <person name="Kallscheuer N."/>
            <person name="Luecker S."/>
            <person name="Lage O.M."/>
            <person name="Pohl T."/>
            <person name="Merkel B.J."/>
            <person name="Hornburger P."/>
            <person name="Mueller R.-W."/>
            <person name="Bruemmer F."/>
            <person name="Labrenz M."/>
            <person name="Spormann A.M."/>
            <person name="Op Den Camp H."/>
            <person name="Overmann J."/>
            <person name="Amann R."/>
            <person name="Jetten M.S.M."/>
            <person name="Mascher T."/>
            <person name="Medema M.H."/>
            <person name="Devos D.P."/>
            <person name="Kaster A.-K."/>
            <person name="Ovreas L."/>
            <person name="Rohde M."/>
            <person name="Galperin M.Y."/>
            <person name="Jogler C."/>
        </authorList>
    </citation>
    <scope>NUCLEOTIDE SEQUENCE [LARGE SCALE GENOMIC DNA]</scope>
    <source>
        <strain evidence="4 5">Pla108</strain>
    </source>
</reference>
<organism evidence="4 5">
    <name type="scientific">Botrimarina colliarenosi</name>
    <dbReference type="NCBI Taxonomy" id="2528001"/>
    <lineage>
        <taxon>Bacteria</taxon>
        <taxon>Pseudomonadati</taxon>
        <taxon>Planctomycetota</taxon>
        <taxon>Planctomycetia</taxon>
        <taxon>Pirellulales</taxon>
        <taxon>Lacipirellulaceae</taxon>
        <taxon>Botrimarina</taxon>
    </lineage>
</organism>
<dbReference type="AlphaFoldDB" id="A0A5C6A3W8"/>
<keyword evidence="2 3" id="KW-0808">Transferase</keyword>
<comment type="catalytic activity">
    <reaction evidence="3">
        <text>inosine + phosphate = alpha-D-ribose 1-phosphate + hypoxanthine</text>
        <dbReference type="Rhea" id="RHEA:27646"/>
        <dbReference type="ChEBI" id="CHEBI:17368"/>
        <dbReference type="ChEBI" id="CHEBI:17596"/>
        <dbReference type="ChEBI" id="CHEBI:43474"/>
        <dbReference type="ChEBI" id="CHEBI:57720"/>
        <dbReference type="EC" id="2.4.2.1"/>
    </reaction>
</comment>
<accession>A0A5C6A3W8</accession>
<dbReference type="EMBL" id="SJPR01000007">
    <property type="protein sequence ID" value="TWT94065.1"/>
    <property type="molecule type" value="Genomic_DNA"/>
</dbReference>
<dbReference type="HAMAP" id="MF_01537">
    <property type="entry name" value="Nucleos_phosphorylase_PpnP"/>
    <property type="match status" value="1"/>
</dbReference>
<evidence type="ECO:0000313" key="4">
    <source>
        <dbReference type="EMBL" id="TWT94065.1"/>
    </source>
</evidence>
<dbReference type="EC" id="2.4.2.2" evidence="3"/>
<dbReference type="PANTHER" id="PTHR36540">
    <property type="entry name" value="PYRIMIDINE/PURINE NUCLEOSIDE PHOSPHORYLASE"/>
    <property type="match status" value="1"/>
</dbReference>
<dbReference type="Gene3D" id="2.60.120.10">
    <property type="entry name" value="Jelly Rolls"/>
    <property type="match status" value="1"/>
</dbReference>
<comment type="catalytic activity">
    <reaction evidence="3">
        <text>uridine + phosphate = alpha-D-ribose 1-phosphate + uracil</text>
        <dbReference type="Rhea" id="RHEA:24388"/>
        <dbReference type="ChEBI" id="CHEBI:16704"/>
        <dbReference type="ChEBI" id="CHEBI:17568"/>
        <dbReference type="ChEBI" id="CHEBI:43474"/>
        <dbReference type="ChEBI" id="CHEBI:57720"/>
        <dbReference type="EC" id="2.4.2.2"/>
    </reaction>
</comment>
<evidence type="ECO:0000256" key="3">
    <source>
        <dbReference type="HAMAP-Rule" id="MF_01537"/>
    </source>
</evidence>
<evidence type="ECO:0000256" key="1">
    <source>
        <dbReference type="ARBA" id="ARBA00022676"/>
    </source>
</evidence>
<comment type="similarity">
    <text evidence="3">Belongs to the nucleoside phosphorylase PpnP family.</text>
</comment>
<dbReference type="Pfam" id="PF06865">
    <property type="entry name" value="Ppnp"/>
    <property type="match status" value="1"/>
</dbReference>
<dbReference type="GO" id="GO:0004731">
    <property type="term" value="F:purine-nucleoside phosphorylase activity"/>
    <property type="evidence" value="ECO:0007669"/>
    <property type="project" value="UniProtKB-UniRule"/>
</dbReference>
<comment type="function">
    <text evidence="3">Catalyzes the phosphorolysis of diverse nucleosides, yielding D-ribose 1-phosphate and the respective free bases. Can use uridine, adenosine, guanosine, cytidine, thymidine, inosine and xanthosine as substrates. Also catalyzes the reverse reactions.</text>
</comment>
<comment type="catalytic activity">
    <reaction evidence="3">
        <text>a purine D-ribonucleoside + phosphate = a purine nucleobase + alpha-D-ribose 1-phosphate</text>
        <dbReference type="Rhea" id="RHEA:19805"/>
        <dbReference type="ChEBI" id="CHEBI:26386"/>
        <dbReference type="ChEBI" id="CHEBI:43474"/>
        <dbReference type="ChEBI" id="CHEBI:57720"/>
        <dbReference type="ChEBI" id="CHEBI:142355"/>
        <dbReference type="EC" id="2.4.2.1"/>
    </reaction>
</comment>
<dbReference type="PANTHER" id="PTHR36540:SF1">
    <property type="entry name" value="PYRIMIDINE_PURINE NUCLEOSIDE PHOSPHORYLASE"/>
    <property type="match status" value="1"/>
</dbReference>
<evidence type="ECO:0000313" key="5">
    <source>
        <dbReference type="Proteomes" id="UP000317421"/>
    </source>
</evidence>
<dbReference type="GO" id="GO:0004850">
    <property type="term" value="F:uridine phosphorylase activity"/>
    <property type="evidence" value="ECO:0007669"/>
    <property type="project" value="RHEA"/>
</dbReference>
<dbReference type="Proteomes" id="UP000317421">
    <property type="component" value="Unassembled WGS sequence"/>
</dbReference>
<protein>
    <recommendedName>
        <fullName evidence="3">Pyrimidine/purine nucleoside phosphorylase</fullName>
        <ecNumber evidence="3">2.4.2.1</ecNumber>
        <ecNumber evidence="3">2.4.2.2</ecNumber>
    </recommendedName>
    <alternativeName>
        <fullName evidence="3">Adenosine phosphorylase</fullName>
    </alternativeName>
    <alternativeName>
        <fullName evidence="3">Cytidine phosphorylase</fullName>
    </alternativeName>
    <alternativeName>
        <fullName evidence="3">Guanosine phosphorylase</fullName>
    </alternativeName>
    <alternativeName>
        <fullName evidence="3">Inosine phosphorylase</fullName>
    </alternativeName>
    <alternativeName>
        <fullName evidence="3">Thymidine phosphorylase</fullName>
    </alternativeName>
    <alternativeName>
        <fullName evidence="3">Uridine phosphorylase</fullName>
    </alternativeName>
    <alternativeName>
        <fullName evidence="3">Xanthosine phosphorylase</fullName>
    </alternativeName>
</protein>
<dbReference type="FunFam" id="2.60.120.10:FF:000016">
    <property type="entry name" value="Pyrimidine/purine nucleoside phosphorylase"/>
    <property type="match status" value="1"/>
</dbReference>
<comment type="catalytic activity">
    <reaction evidence="3">
        <text>cytidine + phosphate = cytosine + alpha-D-ribose 1-phosphate</text>
        <dbReference type="Rhea" id="RHEA:52540"/>
        <dbReference type="ChEBI" id="CHEBI:16040"/>
        <dbReference type="ChEBI" id="CHEBI:17562"/>
        <dbReference type="ChEBI" id="CHEBI:43474"/>
        <dbReference type="ChEBI" id="CHEBI:57720"/>
        <dbReference type="EC" id="2.4.2.2"/>
    </reaction>
</comment>
<comment type="catalytic activity">
    <reaction evidence="3">
        <text>adenosine + phosphate = alpha-D-ribose 1-phosphate + adenine</text>
        <dbReference type="Rhea" id="RHEA:27642"/>
        <dbReference type="ChEBI" id="CHEBI:16335"/>
        <dbReference type="ChEBI" id="CHEBI:16708"/>
        <dbReference type="ChEBI" id="CHEBI:43474"/>
        <dbReference type="ChEBI" id="CHEBI:57720"/>
        <dbReference type="EC" id="2.4.2.1"/>
    </reaction>
</comment>
<dbReference type="InterPro" id="IPR014710">
    <property type="entry name" value="RmlC-like_jellyroll"/>
</dbReference>
<dbReference type="InterPro" id="IPR011051">
    <property type="entry name" value="RmlC_Cupin_sf"/>
</dbReference>
<dbReference type="OrthoDB" id="9793848at2"/>
<dbReference type="GO" id="GO:0047975">
    <property type="term" value="F:guanosine phosphorylase activity"/>
    <property type="evidence" value="ECO:0007669"/>
    <property type="project" value="RHEA"/>
</dbReference>
<comment type="catalytic activity">
    <reaction evidence="3">
        <text>xanthosine + phosphate = alpha-D-ribose 1-phosphate + xanthine</text>
        <dbReference type="Rhea" id="RHEA:27638"/>
        <dbReference type="ChEBI" id="CHEBI:17712"/>
        <dbReference type="ChEBI" id="CHEBI:18107"/>
        <dbReference type="ChEBI" id="CHEBI:43474"/>
        <dbReference type="ChEBI" id="CHEBI:57720"/>
        <dbReference type="EC" id="2.4.2.1"/>
    </reaction>
</comment>
<dbReference type="GO" id="GO:0009032">
    <property type="term" value="F:thymidine phosphorylase activity"/>
    <property type="evidence" value="ECO:0007669"/>
    <property type="project" value="RHEA"/>
</dbReference>
<dbReference type="SUPFAM" id="SSF51182">
    <property type="entry name" value="RmlC-like cupins"/>
    <property type="match status" value="1"/>
</dbReference>
<comment type="caution">
    <text evidence="4">The sequence shown here is derived from an EMBL/GenBank/DDBJ whole genome shotgun (WGS) entry which is preliminary data.</text>
</comment>
<dbReference type="CDD" id="cd20296">
    <property type="entry name" value="cupin_PpnP-like"/>
    <property type="match status" value="1"/>
</dbReference>
<proteinExistence type="inferred from homology"/>
<sequence length="106" mass="11382">MPQEFSGVTVVVPANVYFDGQVTSRTVKFADGTTKTLGLMQPGEYEFGTAKPELMEITAGKLGVLLAGETEWKEYAAGDSFNVPGDSKFQVRASGVVDYVCSYLDA</sequence>
<name>A0A5C6A3W8_9BACT</name>
<comment type="catalytic activity">
    <reaction evidence="3">
        <text>thymidine + phosphate = 2-deoxy-alpha-D-ribose 1-phosphate + thymine</text>
        <dbReference type="Rhea" id="RHEA:16037"/>
        <dbReference type="ChEBI" id="CHEBI:17748"/>
        <dbReference type="ChEBI" id="CHEBI:17821"/>
        <dbReference type="ChEBI" id="CHEBI:43474"/>
        <dbReference type="ChEBI" id="CHEBI:57259"/>
        <dbReference type="EC" id="2.4.2.2"/>
    </reaction>
</comment>
<keyword evidence="1 3" id="KW-0328">Glycosyltransferase</keyword>